<organism evidence="2 3">
    <name type="scientific">Vespula germanica</name>
    <name type="common">German yellow jacket</name>
    <name type="synonym">Paravespula germanica</name>
    <dbReference type="NCBI Taxonomy" id="30212"/>
    <lineage>
        <taxon>Eukaryota</taxon>
        <taxon>Metazoa</taxon>
        <taxon>Ecdysozoa</taxon>
        <taxon>Arthropoda</taxon>
        <taxon>Hexapoda</taxon>
        <taxon>Insecta</taxon>
        <taxon>Pterygota</taxon>
        <taxon>Neoptera</taxon>
        <taxon>Endopterygota</taxon>
        <taxon>Hymenoptera</taxon>
        <taxon>Apocrita</taxon>
        <taxon>Aculeata</taxon>
        <taxon>Vespoidea</taxon>
        <taxon>Vespidae</taxon>
        <taxon>Vespinae</taxon>
        <taxon>Vespula</taxon>
    </lineage>
</organism>
<reference evidence="2" key="1">
    <citation type="journal article" date="2020" name="G3 (Bethesda)">
        <title>High-Quality Assemblies for Three Invasive Social Wasps from the &lt;i&gt;Vespula&lt;/i&gt; Genus.</title>
        <authorList>
            <person name="Harrop T.W.R."/>
            <person name="Guhlin J."/>
            <person name="McLaughlin G.M."/>
            <person name="Permina E."/>
            <person name="Stockwell P."/>
            <person name="Gilligan J."/>
            <person name="Le Lec M.F."/>
            <person name="Gruber M.A.M."/>
            <person name="Quinn O."/>
            <person name="Lovegrove M."/>
            <person name="Duncan E.J."/>
            <person name="Remnant E.J."/>
            <person name="Van Eeckhoven J."/>
            <person name="Graham B."/>
            <person name="Knapp R.A."/>
            <person name="Langford K.W."/>
            <person name="Kronenberg Z."/>
            <person name="Press M.O."/>
            <person name="Eacker S.M."/>
            <person name="Wilson-Rankin E.E."/>
            <person name="Purcell J."/>
            <person name="Lester P.J."/>
            <person name="Dearden P.K."/>
        </authorList>
    </citation>
    <scope>NUCLEOTIDE SEQUENCE</scope>
    <source>
        <strain evidence="2">Linc-1</strain>
    </source>
</reference>
<gene>
    <name evidence="2" type="ORF">HZH68_007822</name>
</gene>
<keyword evidence="3" id="KW-1185">Reference proteome</keyword>
<dbReference type="Proteomes" id="UP000617340">
    <property type="component" value="Unassembled WGS sequence"/>
</dbReference>
<sequence>MVVEVSTPKKAGKKLRRFAFLWTSGRGRRAAHSTPLSTLLSLTTTHARLPESRVSLLRSASSEGQYRARHDLFTGVIAHFRSSVPVLRCCEFSSCYNDDDDDDDDNDDGDDGGGVDNDDDDDDDDDDAIPLLVVKVVDGGSGGDGGGSGSGGGRDGDG</sequence>
<proteinExistence type="predicted"/>
<dbReference type="EMBL" id="JACSDZ010000007">
    <property type="protein sequence ID" value="KAF7399230.1"/>
    <property type="molecule type" value="Genomic_DNA"/>
</dbReference>
<feature type="compositionally biased region" description="Acidic residues" evidence="1">
    <location>
        <begin position="97"/>
        <end position="128"/>
    </location>
</feature>
<dbReference type="AlphaFoldDB" id="A0A834N825"/>
<feature type="compositionally biased region" description="Gly residues" evidence="1">
    <location>
        <begin position="139"/>
        <end position="158"/>
    </location>
</feature>
<evidence type="ECO:0000313" key="2">
    <source>
        <dbReference type="EMBL" id="KAF7399230.1"/>
    </source>
</evidence>
<name>A0A834N825_VESGE</name>
<feature type="region of interest" description="Disordered" evidence="1">
    <location>
        <begin position="96"/>
        <end position="158"/>
    </location>
</feature>
<evidence type="ECO:0000256" key="1">
    <source>
        <dbReference type="SAM" id="MobiDB-lite"/>
    </source>
</evidence>
<protein>
    <submittedName>
        <fullName evidence="2">Uncharacterized protein</fullName>
    </submittedName>
</protein>
<evidence type="ECO:0000313" key="3">
    <source>
        <dbReference type="Proteomes" id="UP000617340"/>
    </source>
</evidence>
<accession>A0A834N825</accession>
<comment type="caution">
    <text evidence="2">The sequence shown here is derived from an EMBL/GenBank/DDBJ whole genome shotgun (WGS) entry which is preliminary data.</text>
</comment>